<comment type="caution">
    <text evidence="2">The sequence shown here is derived from an EMBL/GenBank/DDBJ whole genome shotgun (WGS) entry which is preliminary data.</text>
</comment>
<dbReference type="SUPFAM" id="SSF54427">
    <property type="entry name" value="NTF2-like"/>
    <property type="match status" value="1"/>
</dbReference>
<protein>
    <recommendedName>
        <fullName evidence="1">DUF4440 domain-containing protein</fullName>
    </recommendedName>
</protein>
<dbReference type="InterPro" id="IPR032710">
    <property type="entry name" value="NTF2-like_dom_sf"/>
</dbReference>
<dbReference type="Pfam" id="PF14534">
    <property type="entry name" value="DUF4440"/>
    <property type="match status" value="1"/>
</dbReference>
<dbReference type="EMBL" id="SMFZ01000002">
    <property type="protein sequence ID" value="TCK22158.1"/>
    <property type="molecule type" value="Genomic_DNA"/>
</dbReference>
<dbReference type="InterPro" id="IPR027843">
    <property type="entry name" value="DUF4440"/>
</dbReference>
<keyword evidence="3" id="KW-1185">Reference proteome</keyword>
<accession>A0A4R1HJX0</accession>
<reference evidence="2 3" key="1">
    <citation type="submission" date="2019-03" db="EMBL/GenBank/DDBJ databases">
        <title>Sequencing the genomes of 1000 actinobacteria strains.</title>
        <authorList>
            <person name="Klenk H.-P."/>
        </authorList>
    </citation>
    <scope>NUCLEOTIDE SEQUENCE [LARGE SCALE GENOMIC DNA]</scope>
    <source>
        <strain evidence="2 3">DSM 44969</strain>
    </source>
</reference>
<dbReference type="RefSeq" id="WP_132430818.1">
    <property type="nucleotide sequence ID" value="NZ_SMFZ01000002.1"/>
</dbReference>
<organism evidence="2 3">
    <name type="scientific">Pseudonocardia endophytica</name>
    <dbReference type="NCBI Taxonomy" id="401976"/>
    <lineage>
        <taxon>Bacteria</taxon>
        <taxon>Bacillati</taxon>
        <taxon>Actinomycetota</taxon>
        <taxon>Actinomycetes</taxon>
        <taxon>Pseudonocardiales</taxon>
        <taxon>Pseudonocardiaceae</taxon>
        <taxon>Pseudonocardia</taxon>
    </lineage>
</organism>
<sequence>MTDDPDLHDVVDRELRLQDPAVRRSRAAASQLLDPDFHEFGASGRTWDHESVLDMMAVEEAPPPETDRIVATRLADDVVLLTYRTRRPGRTALRSSVWRRRDGGPWRVVFHQGTVVPEPGQT</sequence>
<feature type="domain" description="DUF4440" evidence="1">
    <location>
        <begin position="12"/>
        <end position="108"/>
    </location>
</feature>
<evidence type="ECO:0000313" key="3">
    <source>
        <dbReference type="Proteomes" id="UP000295560"/>
    </source>
</evidence>
<dbReference type="OrthoDB" id="7845843at2"/>
<name>A0A4R1HJX0_PSEEN</name>
<evidence type="ECO:0000313" key="2">
    <source>
        <dbReference type="EMBL" id="TCK22158.1"/>
    </source>
</evidence>
<dbReference type="Proteomes" id="UP000295560">
    <property type="component" value="Unassembled WGS sequence"/>
</dbReference>
<dbReference type="Gene3D" id="3.10.450.50">
    <property type="match status" value="1"/>
</dbReference>
<proteinExistence type="predicted"/>
<dbReference type="AlphaFoldDB" id="A0A4R1HJX0"/>
<evidence type="ECO:0000259" key="1">
    <source>
        <dbReference type="Pfam" id="PF14534"/>
    </source>
</evidence>
<gene>
    <name evidence="2" type="ORF">EV378_6158</name>
</gene>